<proteinExistence type="predicted"/>
<dbReference type="EMBL" id="BART01026816">
    <property type="protein sequence ID" value="GAH01443.1"/>
    <property type="molecule type" value="Genomic_DNA"/>
</dbReference>
<evidence type="ECO:0000313" key="2">
    <source>
        <dbReference type="EMBL" id="GAH01443.1"/>
    </source>
</evidence>
<evidence type="ECO:0000256" key="1">
    <source>
        <dbReference type="SAM" id="MobiDB-lite"/>
    </source>
</evidence>
<feature type="region of interest" description="Disordered" evidence="1">
    <location>
        <begin position="1"/>
        <end position="31"/>
    </location>
</feature>
<reference evidence="2" key="1">
    <citation type="journal article" date="2014" name="Front. Microbiol.">
        <title>High frequency of phylogenetically diverse reductive dehalogenase-homologous genes in deep subseafloor sedimentary metagenomes.</title>
        <authorList>
            <person name="Kawai M."/>
            <person name="Futagami T."/>
            <person name="Toyoda A."/>
            <person name="Takaki Y."/>
            <person name="Nishi S."/>
            <person name="Hori S."/>
            <person name="Arai W."/>
            <person name="Tsubouchi T."/>
            <person name="Morono Y."/>
            <person name="Uchiyama I."/>
            <person name="Ito T."/>
            <person name="Fujiyama A."/>
            <person name="Inagaki F."/>
            <person name="Takami H."/>
        </authorList>
    </citation>
    <scope>NUCLEOTIDE SEQUENCE</scope>
    <source>
        <strain evidence="2">Expedition CK06-06</strain>
    </source>
</reference>
<dbReference type="AlphaFoldDB" id="X1DYG8"/>
<protein>
    <submittedName>
        <fullName evidence="2">Uncharacterized protein</fullName>
    </submittedName>
</protein>
<feature type="compositionally biased region" description="Basic and acidic residues" evidence="1">
    <location>
        <begin position="20"/>
        <end position="31"/>
    </location>
</feature>
<sequence length="31" mass="3536">MPTEEEPEDHTDSNKSFGYIKKETPVEVLKG</sequence>
<gene>
    <name evidence="2" type="ORF">S01H4_47710</name>
</gene>
<name>X1DYG8_9ZZZZ</name>
<feature type="non-terminal residue" evidence="2">
    <location>
        <position position="31"/>
    </location>
</feature>
<accession>X1DYG8</accession>
<organism evidence="2">
    <name type="scientific">marine sediment metagenome</name>
    <dbReference type="NCBI Taxonomy" id="412755"/>
    <lineage>
        <taxon>unclassified sequences</taxon>
        <taxon>metagenomes</taxon>
        <taxon>ecological metagenomes</taxon>
    </lineage>
</organism>
<comment type="caution">
    <text evidence="2">The sequence shown here is derived from an EMBL/GenBank/DDBJ whole genome shotgun (WGS) entry which is preliminary data.</text>
</comment>